<protein>
    <submittedName>
        <fullName evidence="1">Uncharacterized protein</fullName>
    </submittedName>
</protein>
<evidence type="ECO:0000313" key="1">
    <source>
        <dbReference type="EMBL" id="TEW74049.1"/>
    </source>
</evidence>
<dbReference type="OrthoDB" id="1447646at2"/>
<sequence length="173" mass="19781">MRTIFIVCMMFMISCKSNYTVNQHINQEVTNCPKNGTCSIELIANKAIVFKMDNIGIMYPVISKGDKTILKYTYKKNEIPNTQDSYYTEIVYAELPTTISPIELTNEALQDIKLYFGRLCYCKGETGYFAIKSGDFKLTKNDKSSFNIDFNFKVSEVPQVISKIHETISLKSN</sequence>
<dbReference type="RefSeq" id="WP_134248447.1">
    <property type="nucleotide sequence ID" value="NZ_SNQI01000003.1"/>
</dbReference>
<reference evidence="1 2" key="1">
    <citation type="journal article" date="2011" name="J. Microbiol.">
        <title>Gramella jeungdoensis sp. nov., isolated from a solar saltern in Korea.</title>
        <authorList>
            <person name="Joung Y."/>
            <person name="Kim H."/>
            <person name="Jang T."/>
            <person name="Ahn T.S."/>
            <person name="Joh K."/>
        </authorList>
    </citation>
    <scope>NUCLEOTIDE SEQUENCE [LARGE SCALE GENOMIC DNA]</scope>
    <source>
        <strain evidence="1 2">KCTC 23123</strain>
    </source>
</reference>
<accession>A0A4Y8ATD5</accession>
<keyword evidence="2" id="KW-1185">Reference proteome</keyword>
<evidence type="ECO:0000313" key="2">
    <source>
        <dbReference type="Proteomes" id="UP000298517"/>
    </source>
</evidence>
<name>A0A4Y8ATD5_9FLAO</name>
<comment type="caution">
    <text evidence="1">The sequence shown here is derived from an EMBL/GenBank/DDBJ whole genome shotgun (WGS) entry which is preliminary data.</text>
</comment>
<dbReference type="Proteomes" id="UP000298517">
    <property type="component" value="Unassembled WGS sequence"/>
</dbReference>
<dbReference type="EMBL" id="SNQI01000003">
    <property type="protein sequence ID" value="TEW74049.1"/>
    <property type="molecule type" value="Genomic_DNA"/>
</dbReference>
<dbReference type="AlphaFoldDB" id="A0A4Y8ATD5"/>
<proteinExistence type="predicted"/>
<gene>
    <name evidence="1" type="ORF">E2488_11285</name>
</gene>
<dbReference type="PROSITE" id="PS51257">
    <property type="entry name" value="PROKAR_LIPOPROTEIN"/>
    <property type="match status" value="1"/>
</dbReference>
<organism evidence="1 2">
    <name type="scientific">Gramella jeungdoensis</name>
    <dbReference type="NCBI Taxonomy" id="708091"/>
    <lineage>
        <taxon>Bacteria</taxon>
        <taxon>Pseudomonadati</taxon>
        <taxon>Bacteroidota</taxon>
        <taxon>Flavobacteriia</taxon>
        <taxon>Flavobacteriales</taxon>
        <taxon>Flavobacteriaceae</taxon>
        <taxon>Christiangramia</taxon>
    </lineage>
</organism>